<protein>
    <submittedName>
        <fullName evidence="1">Uncharacterized protein</fullName>
    </submittedName>
</protein>
<accession>A0A1L7VBI7</accession>
<dbReference type="AlphaFoldDB" id="A0A1L7VBI7"/>
<evidence type="ECO:0000313" key="1">
    <source>
        <dbReference type="EMBL" id="CZR38081.1"/>
    </source>
</evidence>
<dbReference type="PANTHER" id="PTHR36440:SF1">
    <property type="entry name" value="PUTATIVE (AFU_ORTHOLOGUE AFUA_8G07350)-RELATED"/>
    <property type="match status" value="1"/>
</dbReference>
<gene>
    <name evidence="1" type="ORF">FPRO_06728</name>
</gene>
<sequence>MAMLSGMFLREHYPETVSFFAPPASADTDDEVNLSIDTLGIPASDNSNRYNALPCISCAWFPPVHLRAHSTPAISSWKIRCFQRTIYPRILVWRQVYVSGTPSAAHFLLTGRETGGKSSILTSGGQVFPAPVPTHYHKHTHHDFICISGQLKVWLNGQYRILSPGDYTSVAPVSTSQVLFGGIQFPDVDYCFYVSDGNLEVTISDTDSLRMGPDEVAWLPAGTHLDIRPVSSYSKVLVYAQPGGLVDLLYAVGKESLILCCTACFLIHQVLWIERSSLSMSLGLSLT</sequence>
<dbReference type="Gene3D" id="2.60.120.10">
    <property type="entry name" value="Jelly Rolls"/>
    <property type="match status" value="2"/>
</dbReference>
<dbReference type="VEuPathDB" id="FungiDB:FPRO_06728"/>
<dbReference type="InterPro" id="IPR014710">
    <property type="entry name" value="RmlC-like_jellyroll"/>
</dbReference>
<dbReference type="EMBL" id="FJOF01000003">
    <property type="protein sequence ID" value="CZR38081.1"/>
    <property type="molecule type" value="Genomic_DNA"/>
</dbReference>
<keyword evidence="2" id="KW-1185">Reference proteome</keyword>
<dbReference type="InterPro" id="IPR053146">
    <property type="entry name" value="QDO-like"/>
</dbReference>
<dbReference type="Proteomes" id="UP000183971">
    <property type="component" value="Unassembled WGS sequence"/>
</dbReference>
<dbReference type="SUPFAM" id="SSF51182">
    <property type="entry name" value="RmlC-like cupins"/>
    <property type="match status" value="1"/>
</dbReference>
<dbReference type="GeneID" id="42051607"/>
<reference evidence="2" key="1">
    <citation type="journal article" date="2016" name="Genome Biol. Evol.">
        <title>Comparative 'omics' of the Fusarium fujikuroi species complex highlights differences in genetic potential and metabolite synthesis.</title>
        <authorList>
            <person name="Niehaus E.-M."/>
            <person name="Muensterkoetter M."/>
            <person name="Proctor R.H."/>
            <person name="Brown D.W."/>
            <person name="Sharon A."/>
            <person name="Idan Y."/>
            <person name="Oren-Young L."/>
            <person name="Sieber C.M."/>
            <person name="Novak O."/>
            <person name="Pencik A."/>
            <person name="Tarkowska D."/>
            <person name="Hromadova K."/>
            <person name="Freeman S."/>
            <person name="Maymon M."/>
            <person name="Elazar M."/>
            <person name="Youssef S.A."/>
            <person name="El-Shabrawy E.S.M."/>
            <person name="Shalaby A.B.A."/>
            <person name="Houterman P."/>
            <person name="Brock N.L."/>
            <person name="Burkhardt I."/>
            <person name="Tsavkelova E.A."/>
            <person name="Dickschat J.S."/>
            <person name="Galuszka P."/>
            <person name="Gueldener U."/>
            <person name="Tudzynski B."/>
        </authorList>
    </citation>
    <scope>NUCLEOTIDE SEQUENCE [LARGE SCALE GENOMIC DNA]</scope>
    <source>
        <strain evidence="2">ET1</strain>
    </source>
</reference>
<organism evidence="1 2">
    <name type="scientific">Fusarium proliferatum (strain ET1)</name>
    <name type="common">Orchid endophyte fungus</name>
    <dbReference type="NCBI Taxonomy" id="1227346"/>
    <lineage>
        <taxon>Eukaryota</taxon>
        <taxon>Fungi</taxon>
        <taxon>Dikarya</taxon>
        <taxon>Ascomycota</taxon>
        <taxon>Pezizomycotina</taxon>
        <taxon>Sordariomycetes</taxon>
        <taxon>Hypocreomycetidae</taxon>
        <taxon>Hypocreales</taxon>
        <taxon>Nectriaceae</taxon>
        <taxon>Fusarium</taxon>
        <taxon>Fusarium fujikuroi species complex</taxon>
    </lineage>
</organism>
<evidence type="ECO:0000313" key="2">
    <source>
        <dbReference type="Proteomes" id="UP000183971"/>
    </source>
</evidence>
<dbReference type="RefSeq" id="XP_031078674.1">
    <property type="nucleotide sequence ID" value="XM_031228326.1"/>
</dbReference>
<dbReference type="InterPro" id="IPR011051">
    <property type="entry name" value="RmlC_Cupin_sf"/>
</dbReference>
<proteinExistence type="predicted"/>
<comment type="caution">
    <text evidence="1">The sequence shown here is derived from an EMBL/GenBank/DDBJ whole genome shotgun (WGS) entry which is preliminary data.</text>
</comment>
<dbReference type="PANTHER" id="PTHR36440">
    <property type="entry name" value="PUTATIVE (AFU_ORTHOLOGUE AFUA_8G07350)-RELATED"/>
    <property type="match status" value="1"/>
</dbReference>
<name>A0A1L7VBI7_FUSPR</name>